<proteinExistence type="predicted"/>
<organism evidence="3 4">
    <name type="scientific">Dreissena polymorpha</name>
    <name type="common">Zebra mussel</name>
    <name type="synonym">Mytilus polymorpha</name>
    <dbReference type="NCBI Taxonomy" id="45954"/>
    <lineage>
        <taxon>Eukaryota</taxon>
        <taxon>Metazoa</taxon>
        <taxon>Spiralia</taxon>
        <taxon>Lophotrochozoa</taxon>
        <taxon>Mollusca</taxon>
        <taxon>Bivalvia</taxon>
        <taxon>Autobranchia</taxon>
        <taxon>Heteroconchia</taxon>
        <taxon>Euheterodonta</taxon>
        <taxon>Imparidentia</taxon>
        <taxon>Neoheterodontei</taxon>
        <taxon>Myida</taxon>
        <taxon>Dreissenoidea</taxon>
        <taxon>Dreissenidae</taxon>
        <taxon>Dreissena</taxon>
    </lineage>
</organism>
<comment type="caution">
    <text evidence="3">The sequence shown here is derived from an EMBL/GenBank/DDBJ whole genome shotgun (WGS) entry which is preliminary data.</text>
</comment>
<evidence type="ECO:0000259" key="2">
    <source>
        <dbReference type="Pfam" id="PF00350"/>
    </source>
</evidence>
<name>A0A9D4DVC2_DREPO</name>
<dbReference type="Pfam" id="PF00350">
    <property type="entry name" value="Dynamin_N"/>
    <property type="match status" value="1"/>
</dbReference>
<feature type="domain" description="Dynamin N-terminal" evidence="2">
    <location>
        <begin position="80"/>
        <end position="287"/>
    </location>
</feature>
<dbReference type="PANTHER" id="PTHR36681">
    <property type="entry name" value="NUCLEAR GTPASE, GERMINAL CENTER-ASSOCIATED, TANDEM DUPLICATE 3"/>
    <property type="match status" value="1"/>
</dbReference>
<keyword evidence="1" id="KW-0175">Coiled coil</keyword>
<dbReference type="InterPro" id="IPR045063">
    <property type="entry name" value="Dynamin_N"/>
</dbReference>
<dbReference type="Proteomes" id="UP000828390">
    <property type="component" value="Unassembled WGS sequence"/>
</dbReference>
<evidence type="ECO:0000313" key="3">
    <source>
        <dbReference type="EMBL" id="KAH3768747.1"/>
    </source>
</evidence>
<keyword evidence="4" id="KW-1185">Reference proteome</keyword>
<accession>A0A9D4DVC2</accession>
<dbReference type="AlphaFoldDB" id="A0A9D4DVC2"/>
<reference evidence="3" key="2">
    <citation type="submission" date="2020-11" db="EMBL/GenBank/DDBJ databases">
        <authorList>
            <person name="McCartney M.A."/>
            <person name="Auch B."/>
            <person name="Kono T."/>
            <person name="Mallez S."/>
            <person name="Becker A."/>
            <person name="Gohl D.M."/>
            <person name="Silverstein K.A.T."/>
            <person name="Koren S."/>
            <person name="Bechman K.B."/>
            <person name="Herman A."/>
            <person name="Abrahante J.E."/>
            <person name="Garbe J."/>
        </authorList>
    </citation>
    <scope>NUCLEOTIDE SEQUENCE</scope>
    <source>
        <strain evidence="3">Duluth1</strain>
        <tissue evidence="3">Whole animal</tissue>
    </source>
</reference>
<evidence type="ECO:0000256" key="1">
    <source>
        <dbReference type="SAM" id="Coils"/>
    </source>
</evidence>
<evidence type="ECO:0000313" key="4">
    <source>
        <dbReference type="Proteomes" id="UP000828390"/>
    </source>
</evidence>
<protein>
    <recommendedName>
        <fullName evidence="2">Dynamin N-terminal domain-containing protein</fullName>
    </recommendedName>
</protein>
<dbReference type="PANTHER" id="PTHR36681:SF3">
    <property type="entry name" value="NUCLEAR GTPASE, GERMINAL CENTER-ASSOCIATED, TANDEM DUPLICATE 3"/>
    <property type="match status" value="1"/>
</dbReference>
<dbReference type="Gene3D" id="3.40.50.300">
    <property type="entry name" value="P-loop containing nucleotide triphosphate hydrolases"/>
    <property type="match status" value="1"/>
</dbReference>
<reference evidence="3" key="1">
    <citation type="journal article" date="2019" name="bioRxiv">
        <title>The Genome of the Zebra Mussel, Dreissena polymorpha: A Resource for Invasive Species Research.</title>
        <authorList>
            <person name="McCartney M.A."/>
            <person name="Auch B."/>
            <person name="Kono T."/>
            <person name="Mallez S."/>
            <person name="Zhang Y."/>
            <person name="Obille A."/>
            <person name="Becker A."/>
            <person name="Abrahante J.E."/>
            <person name="Garbe J."/>
            <person name="Badalamenti J.P."/>
            <person name="Herman A."/>
            <person name="Mangelson H."/>
            <person name="Liachko I."/>
            <person name="Sullivan S."/>
            <person name="Sone E.D."/>
            <person name="Koren S."/>
            <person name="Silverstein K.A.T."/>
            <person name="Beckman K.B."/>
            <person name="Gohl D.M."/>
        </authorList>
    </citation>
    <scope>NUCLEOTIDE SEQUENCE</scope>
    <source>
        <strain evidence="3">Duluth1</strain>
        <tissue evidence="3">Whole animal</tissue>
    </source>
</reference>
<dbReference type="SUPFAM" id="SSF52540">
    <property type="entry name" value="P-loop containing nucleoside triphosphate hydrolases"/>
    <property type="match status" value="1"/>
</dbReference>
<dbReference type="InterPro" id="IPR027417">
    <property type="entry name" value="P-loop_NTPase"/>
</dbReference>
<feature type="coiled-coil region" evidence="1">
    <location>
        <begin position="336"/>
        <end position="414"/>
    </location>
</feature>
<dbReference type="EMBL" id="JAIWYP010000009">
    <property type="protein sequence ID" value="KAH3768747.1"/>
    <property type="molecule type" value="Genomic_DNA"/>
</dbReference>
<sequence length="767" mass="86265">MDIYNRTELARTKAHEPMYSIDNDVSRSCLPLHSCRSLLVDIKDMFNMEYAALSTDARVQAWRKELTDIEKKLIFPKTVIAVVGETGAGKSSLLNALLDCSVLPTSGIRACTAAVVEVVQNTDSSFFEADIEFLQTKEWFDELEVLLKDLTALDGTIKKGVLNPDSDAYASYCKVLAVYGRVEPLPVLTRITTVTHWLGKVNVLKSDNAEDFRRQVETFIETQDPGSGGQYWPIVKHVRLRLPHCDVCSSGAALVDLPGVRDSNAARDRIAKEYLKNCCTAVWVVNSIPRAIDRKMANDLLGESFHRQLVMDGQSGSIAFICTKTDILNSSEIIRSLKLDKETKELKTEIKALETEKADLDLSVANRNLEHKRLQGTIKELETDVIESQQQEAIQKLCRRASVVDNELQKLEKALEPIVGKLSADMDATFGSVRQKMEEGASNAASEASNTCARWSAPVVSGDLHPNTYLATTRKKGVHGEFDFNEDLAEPMYRSMTTVWDWAFSGMLWQALDTLKTDLMTELSKITSSLGSQLSQMGVDSLRCAEVATQLLTSANHKLVADGRRSATTQRTYNRLTVRSPENNFRVLFPLIEARRARRGTRSYLSVDRRQTIGAFAIYRSVPETVPIYGQDVEHRTIASSITLTTEQQRYVCYVYLTLPTEVHTSDVTISYLFHEWSVTEHQLPGTDPVMEKNIRHGFSRNFSRRFPTWITAFHSPSIVARPYGAHHSSVFARHVDNGAITIRKTDTLFFIEHWPEEEVVHHHRIG</sequence>
<gene>
    <name evidence="3" type="ORF">DPMN_169964</name>
</gene>